<protein>
    <submittedName>
        <fullName evidence="3">LacI family transcriptional regulator</fullName>
    </submittedName>
</protein>
<name>A0A261TSG0_9BORD</name>
<dbReference type="PANTHER" id="PTHR42928">
    <property type="entry name" value="TRICARBOXYLATE-BINDING PROTEIN"/>
    <property type="match status" value="1"/>
</dbReference>
<dbReference type="SUPFAM" id="SSF53850">
    <property type="entry name" value="Periplasmic binding protein-like II"/>
    <property type="match status" value="1"/>
</dbReference>
<dbReference type="RefSeq" id="WP_094838868.1">
    <property type="nucleotide sequence ID" value="NZ_NEVQ01000021.1"/>
</dbReference>
<organism evidence="3 4">
    <name type="scientific">Bordetella genomosp. 4</name>
    <dbReference type="NCBI Taxonomy" id="463044"/>
    <lineage>
        <taxon>Bacteria</taxon>
        <taxon>Pseudomonadati</taxon>
        <taxon>Pseudomonadota</taxon>
        <taxon>Betaproteobacteria</taxon>
        <taxon>Burkholderiales</taxon>
        <taxon>Alcaligenaceae</taxon>
        <taxon>Bordetella</taxon>
    </lineage>
</organism>
<dbReference type="Pfam" id="PF03401">
    <property type="entry name" value="TctC"/>
    <property type="match status" value="1"/>
</dbReference>
<reference evidence="3 4" key="1">
    <citation type="submission" date="2017-05" db="EMBL/GenBank/DDBJ databases">
        <title>Complete and WGS of Bordetella genogroups.</title>
        <authorList>
            <person name="Spilker T."/>
            <person name="LiPuma J."/>
        </authorList>
    </citation>
    <scope>NUCLEOTIDE SEQUENCE [LARGE SCALE GENOMIC DNA]</scope>
    <source>
        <strain evidence="3 4">AU9919</strain>
    </source>
</reference>
<dbReference type="PANTHER" id="PTHR42928:SF5">
    <property type="entry name" value="BLR1237 PROTEIN"/>
    <property type="match status" value="1"/>
</dbReference>
<dbReference type="CDD" id="cd13578">
    <property type="entry name" value="PBP2_Bug27"/>
    <property type="match status" value="1"/>
</dbReference>
<dbReference type="PIRSF" id="PIRSF017082">
    <property type="entry name" value="YflP"/>
    <property type="match status" value="1"/>
</dbReference>
<comment type="similarity">
    <text evidence="1">Belongs to the UPF0065 (bug) family.</text>
</comment>
<comment type="caution">
    <text evidence="3">The sequence shown here is derived from an EMBL/GenBank/DDBJ whole genome shotgun (WGS) entry which is preliminary data.</text>
</comment>
<feature type="signal peptide" evidence="2">
    <location>
        <begin position="1"/>
        <end position="29"/>
    </location>
</feature>
<evidence type="ECO:0000256" key="1">
    <source>
        <dbReference type="ARBA" id="ARBA00006987"/>
    </source>
</evidence>
<dbReference type="InterPro" id="IPR005064">
    <property type="entry name" value="BUG"/>
</dbReference>
<keyword evidence="4" id="KW-1185">Reference proteome</keyword>
<dbReference type="InterPro" id="IPR042100">
    <property type="entry name" value="Bug_dom1"/>
</dbReference>
<dbReference type="Gene3D" id="3.40.190.150">
    <property type="entry name" value="Bordetella uptake gene, domain 1"/>
    <property type="match status" value="1"/>
</dbReference>
<keyword evidence="2" id="KW-0732">Signal</keyword>
<dbReference type="Gene3D" id="3.40.190.10">
    <property type="entry name" value="Periplasmic binding protein-like II"/>
    <property type="match status" value="1"/>
</dbReference>
<sequence>MKQLIGILRATLLCSVATLAAGNNAVAQANNWPSKPIRLLVGFAPGGPTDNVARILAEKMGSELGQPVIVENKAGAAGNIAATALTQATGDGYTLLYNTSSIVIAPWVYQSPGFDPLKDFAPAGLTAAVPLVLAVNMQVPAQNPKALVEMIKAAPGKYNYASSGVGAIEHLTAAQLLSMLDLKATHVAYKGTAPAQVDLIAGATQFTTTTLNTVISPVQAGKLRALAITSKERWSGMPDVPTVAETLIPGFESLAWQGIVAPAGTPEPVLAKINTAINNALASPEVRQKLDQQGTIVLGGSIEKYRAYIKSEYDRWGKVVEQAGARIN</sequence>
<accession>A0A261TSG0</accession>
<dbReference type="EMBL" id="NEVQ01000021">
    <property type="protein sequence ID" value="OZI52385.1"/>
    <property type="molecule type" value="Genomic_DNA"/>
</dbReference>
<gene>
    <name evidence="3" type="ORF">CAL20_20775</name>
</gene>
<dbReference type="Proteomes" id="UP000216885">
    <property type="component" value="Unassembled WGS sequence"/>
</dbReference>
<evidence type="ECO:0000256" key="2">
    <source>
        <dbReference type="SAM" id="SignalP"/>
    </source>
</evidence>
<proteinExistence type="inferred from homology"/>
<evidence type="ECO:0000313" key="3">
    <source>
        <dbReference type="EMBL" id="OZI52385.1"/>
    </source>
</evidence>
<dbReference type="AlphaFoldDB" id="A0A261TSG0"/>
<evidence type="ECO:0000313" key="4">
    <source>
        <dbReference type="Proteomes" id="UP000216885"/>
    </source>
</evidence>
<feature type="chain" id="PRO_5012447193" evidence="2">
    <location>
        <begin position="30"/>
        <end position="328"/>
    </location>
</feature>